<organism evidence="1 2">
    <name type="scientific">Thermoproteota archaeon</name>
    <dbReference type="NCBI Taxonomy" id="2056631"/>
    <lineage>
        <taxon>Archaea</taxon>
        <taxon>Thermoproteota</taxon>
    </lineage>
</organism>
<evidence type="ECO:0000313" key="2">
    <source>
        <dbReference type="Proteomes" id="UP000269499"/>
    </source>
</evidence>
<evidence type="ECO:0008006" key="3">
    <source>
        <dbReference type="Google" id="ProtNLM"/>
    </source>
</evidence>
<proteinExistence type="predicted"/>
<gene>
    <name evidence="1" type="ORF">DRJ26_01865</name>
</gene>
<evidence type="ECO:0000313" key="1">
    <source>
        <dbReference type="EMBL" id="RLE54476.1"/>
    </source>
</evidence>
<accession>A0A497F4Z1</accession>
<dbReference type="Proteomes" id="UP000269499">
    <property type="component" value="Unassembled WGS sequence"/>
</dbReference>
<protein>
    <recommendedName>
        <fullName evidence="3">Pantoate kinase</fullName>
    </recommendedName>
</protein>
<reference evidence="1 2" key="1">
    <citation type="submission" date="2018-06" db="EMBL/GenBank/DDBJ databases">
        <title>Extensive metabolic versatility and redundancy in microbially diverse, dynamic hydrothermal sediments.</title>
        <authorList>
            <person name="Dombrowski N."/>
            <person name="Teske A."/>
            <person name="Baker B.J."/>
        </authorList>
    </citation>
    <scope>NUCLEOTIDE SEQUENCE [LARGE SCALE GENOMIC DNA]</scope>
    <source>
        <strain evidence="1">B20_G2</strain>
    </source>
</reference>
<dbReference type="AlphaFoldDB" id="A0A497F4Z1"/>
<dbReference type="EMBL" id="QMRA01000024">
    <property type="protein sequence ID" value="RLE54476.1"/>
    <property type="molecule type" value="Genomic_DNA"/>
</dbReference>
<dbReference type="PANTHER" id="PTHR42282:SF1">
    <property type="entry name" value="PANTOATE KINASE"/>
    <property type="match status" value="1"/>
</dbReference>
<dbReference type="InterPro" id="IPR012043">
    <property type="entry name" value="PoK"/>
</dbReference>
<sequence length="299" mass="32885">MKYTGKAFAPSFIPLFFSFERSKLIEDCGFTGAGISLIRGVSCIARVEPSNCVKLNMVYGKRQLNLPWIEEAVRRMLENSEIKGVRGLLDFNFEVPVSLDLSIATASIVSALAAIHSALKLDLNPLGVGDIAHRIEIEYEIGCGTTLPQLIGGVTLLEKAGSPSRAKYVKLTSPEELKVVVGGPASAQVVFKKYNWEALSLKWSDVSRLTSMCDFDEIVSLARNFTAEMMGVFRGSSEVLSELGKLRPVAYGFSFDGKTVYVLVHKEDVVKFVDLLLDFFPCEGIVVTEVDHLGTRVYE</sequence>
<comment type="caution">
    <text evidence="1">The sequence shown here is derived from an EMBL/GenBank/DDBJ whole genome shotgun (WGS) entry which is preliminary data.</text>
</comment>
<name>A0A497F4Z1_9CREN</name>
<dbReference type="PANTHER" id="PTHR42282">
    <property type="entry name" value="PANTOATE KINASE-RELATED"/>
    <property type="match status" value="1"/>
</dbReference>